<sequence>MTAVRPPRTPLVGDFVRLDPLLKTDVPDLFTAIGHPLVFSGGFGGGPEGYPDNLADFTAFADSYFAWERSNVHAVRLVGGENDGLLVGTSTLGDFDLDLEHAHIGWTAYDPRVWGTAVNAEAKLLLLGAAFDNGFGRVKLQADVLNERSRAAISKIGAQFEGIVRRDRRRADGTWRDSAIFSVVVDEWPAVRAGLESRLAAYGAEPVRLRAAPDGG</sequence>
<reference evidence="2" key="1">
    <citation type="journal article" date="2014" name="Int. J. Syst. Evol. Microbiol.">
        <title>Complete genome sequence of Corynebacterium casei LMG S-19264T (=DSM 44701T), isolated from a smear-ripened cheese.</title>
        <authorList>
            <consortium name="US DOE Joint Genome Institute (JGI-PGF)"/>
            <person name="Walter F."/>
            <person name="Albersmeier A."/>
            <person name="Kalinowski J."/>
            <person name="Ruckert C."/>
        </authorList>
    </citation>
    <scope>NUCLEOTIDE SEQUENCE</scope>
    <source>
        <strain evidence="2">CGMCC 1.12813</strain>
    </source>
</reference>
<evidence type="ECO:0000259" key="1">
    <source>
        <dbReference type="Pfam" id="PF13302"/>
    </source>
</evidence>
<dbReference type="PANTHER" id="PTHR43610:SF1">
    <property type="entry name" value="N-ACETYLTRANSFERASE DOMAIN-CONTAINING PROTEIN"/>
    <property type="match status" value="1"/>
</dbReference>
<name>A0A916WLN9_9MICO</name>
<accession>A0A916WLN9</accession>
<reference evidence="2" key="2">
    <citation type="submission" date="2020-09" db="EMBL/GenBank/DDBJ databases">
        <authorList>
            <person name="Sun Q."/>
            <person name="Zhou Y."/>
        </authorList>
    </citation>
    <scope>NUCLEOTIDE SEQUENCE</scope>
    <source>
        <strain evidence="2">CGMCC 1.12813</strain>
    </source>
</reference>
<dbReference type="SUPFAM" id="SSF55729">
    <property type="entry name" value="Acyl-CoA N-acyltransferases (Nat)"/>
    <property type="match status" value="1"/>
</dbReference>
<dbReference type="PANTHER" id="PTHR43610">
    <property type="entry name" value="BLL6696 PROTEIN"/>
    <property type="match status" value="1"/>
</dbReference>
<evidence type="ECO:0000313" key="2">
    <source>
        <dbReference type="EMBL" id="GGB09548.1"/>
    </source>
</evidence>
<dbReference type="InterPro" id="IPR016181">
    <property type="entry name" value="Acyl_CoA_acyltransferase"/>
</dbReference>
<dbReference type="EMBL" id="BMGB01000001">
    <property type="protein sequence ID" value="GGB09548.1"/>
    <property type="molecule type" value="Genomic_DNA"/>
</dbReference>
<keyword evidence="3" id="KW-1185">Reference proteome</keyword>
<comment type="caution">
    <text evidence="2">The sequence shown here is derived from an EMBL/GenBank/DDBJ whole genome shotgun (WGS) entry which is preliminary data.</text>
</comment>
<dbReference type="GO" id="GO:0016747">
    <property type="term" value="F:acyltransferase activity, transferring groups other than amino-acyl groups"/>
    <property type="evidence" value="ECO:0007669"/>
    <property type="project" value="InterPro"/>
</dbReference>
<protein>
    <submittedName>
        <fullName evidence="2">N-acetyltransferase</fullName>
    </submittedName>
</protein>
<evidence type="ECO:0000313" key="3">
    <source>
        <dbReference type="Proteomes" id="UP000606922"/>
    </source>
</evidence>
<gene>
    <name evidence="2" type="ORF">GCM10010979_25200</name>
</gene>
<organism evidence="2 3">
    <name type="scientific">Conyzicola nivalis</name>
    <dbReference type="NCBI Taxonomy" id="1477021"/>
    <lineage>
        <taxon>Bacteria</taxon>
        <taxon>Bacillati</taxon>
        <taxon>Actinomycetota</taxon>
        <taxon>Actinomycetes</taxon>
        <taxon>Micrococcales</taxon>
        <taxon>Microbacteriaceae</taxon>
        <taxon>Conyzicola</taxon>
    </lineage>
</organism>
<dbReference type="Gene3D" id="3.40.630.30">
    <property type="match status" value="1"/>
</dbReference>
<feature type="domain" description="N-acetyltransferase" evidence="1">
    <location>
        <begin position="17"/>
        <end position="159"/>
    </location>
</feature>
<dbReference type="AlphaFoldDB" id="A0A916WLN9"/>
<proteinExistence type="predicted"/>
<dbReference type="Proteomes" id="UP000606922">
    <property type="component" value="Unassembled WGS sequence"/>
</dbReference>
<dbReference type="InterPro" id="IPR000182">
    <property type="entry name" value="GNAT_dom"/>
</dbReference>
<dbReference type="Pfam" id="PF13302">
    <property type="entry name" value="Acetyltransf_3"/>
    <property type="match status" value="1"/>
</dbReference>
<dbReference type="RefSeq" id="WP_188510929.1">
    <property type="nucleotide sequence ID" value="NZ_BMGB01000001.1"/>
</dbReference>